<keyword evidence="2 4" id="KW-0560">Oxidoreductase</keyword>
<dbReference type="FunFam" id="3.40.50.720:FF:000203">
    <property type="entry name" value="D-3-phosphoglycerate dehydrogenase (SerA)"/>
    <property type="match status" value="1"/>
</dbReference>
<dbReference type="GO" id="GO:0051287">
    <property type="term" value="F:NAD binding"/>
    <property type="evidence" value="ECO:0007669"/>
    <property type="project" value="InterPro"/>
</dbReference>
<dbReference type="Gene3D" id="3.40.50.720">
    <property type="entry name" value="NAD(P)-binding Rossmann-like Domain"/>
    <property type="match status" value="2"/>
</dbReference>
<dbReference type="OrthoDB" id="1522997at2"/>
<keyword evidence="3" id="KW-0520">NAD</keyword>
<dbReference type="PANTHER" id="PTHR43761">
    <property type="entry name" value="D-ISOMER SPECIFIC 2-HYDROXYACID DEHYDROGENASE FAMILY PROTEIN (AFU_ORTHOLOGUE AFUA_1G13630)"/>
    <property type="match status" value="1"/>
</dbReference>
<gene>
    <name evidence="7" type="ORF">SAMN05421823_104260</name>
</gene>
<sequence length="324" mass="34728">MHIVVLDSYTLNPGDLDWTALEALGSVTLYDRTAPGDVLARSQGADALLTNKVVLSGETIARLPDLKYIGVMATGYNVVDVEAAKARGIPVTNAAGYSTFSTAQHTMALLLELSNRVGQHQASVQQGDWVRCPDFTYQLGPLVELAGKTLGIVGFGRIGQAVAQMAQGFGMQILSYHTHPERDARPGVEFVSLDEVFRRSDVVTLHCPLTADNQGMVNRERLSTMKRSAWLINTGRGPLVHEADLREALEAGTIAGAALDVLSSEPPAADNPLLGAKNCLVTPHIAWASYEARSRLLATVVDNLRAFQAGTWQNVVNGLTGKNG</sequence>
<evidence type="ECO:0000259" key="6">
    <source>
        <dbReference type="Pfam" id="PF02826"/>
    </source>
</evidence>
<dbReference type="InterPro" id="IPR006139">
    <property type="entry name" value="D-isomer_2_OHA_DH_cat_dom"/>
</dbReference>
<dbReference type="PANTHER" id="PTHR43761:SF1">
    <property type="entry name" value="D-ISOMER SPECIFIC 2-HYDROXYACID DEHYDROGENASE CATALYTIC DOMAIN-CONTAINING PROTEIN-RELATED"/>
    <property type="match status" value="1"/>
</dbReference>
<comment type="similarity">
    <text evidence="1 4">Belongs to the D-isomer specific 2-hydroxyacid dehydrogenase family.</text>
</comment>
<evidence type="ECO:0000313" key="8">
    <source>
        <dbReference type="Proteomes" id="UP000198510"/>
    </source>
</evidence>
<accession>A0A1G9GYJ5</accession>
<organism evidence="7 8">
    <name type="scientific">Catalinimonas alkaloidigena</name>
    <dbReference type="NCBI Taxonomy" id="1075417"/>
    <lineage>
        <taxon>Bacteria</taxon>
        <taxon>Pseudomonadati</taxon>
        <taxon>Bacteroidota</taxon>
        <taxon>Cytophagia</taxon>
        <taxon>Cytophagales</taxon>
        <taxon>Catalimonadaceae</taxon>
        <taxon>Catalinimonas</taxon>
    </lineage>
</organism>
<evidence type="ECO:0000256" key="2">
    <source>
        <dbReference type="ARBA" id="ARBA00023002"/>
    </source>
</evidence>
<protein>
    <submittedName>
        <fullName evidence="7">Glycerate dehydrogenase</fullName>
    </submittedName>
</protein>
<dbReference type="SUPFAM" id="SSF51735">
    <property type="entry name" value="NAD(P)-binding Rossmann-fold domains"/>
    <property type="match status" value="1"/>
</dbReference>
<evidence type="ECO:0000313" key="7">
    <source>
        <dbReference type="EMBL" id="SDL05780.1"/>
    </source>
</evidence>
<evidence type="ECO:0000256" key="1">
    <source>
        <dbReference type="ARBA" id="ARBA00005854"/>
    </source>
</evidence>
<dbReference type="InterPro" id="IPR029753">
    <property type="entry name" value="D-isomer_DH_CS"/>
</dbReference>
<dbReference type="PROSITE" id="PS00670">
    <property type="entry name" value="D_2_HYDROXYACID_DH_2"/>
    <property type="match status" value="1"/>
</dbReference>
<dbReference type="CDD" id="cd12162">
    <property type="entry name" value="2-Hacid_dh_4"/>
    <property type="match status" value="1"/>
</dbReference>
<dbReference type="PROSITE" id="PS00065">
    <property type="entry name" value="D_2_HYDROXYACID_DH_1"/>
    <property type="match status" value="1"/>
</dbReference>
<dbReference type="Proteomes" id="UP000198510">
    <property type="component" value="Unassembled WGS sequence"/>
</dbReference>
<feature type="domain" description="D-isomer specific 2-hydroxyacid dehydrogenase catalytic" evidence="5">
    <location>
        <begin position="19"/>
        <end position="317"/>
    </location>
</feature>
<dbReference type="GO" id="GO:0016616">
    <property type="term" value="F:oxidoreductase activity, acting on the CH-OH group of donors, NAD or NADP as acceptor"/>
    <property type="evidence" value="ECO:0007669"/>
    <property type="project" value="InterPro"/>
</dbReference>
<proteinExistence type="inferred from homology"/>
<dbReference type="InterPro" id="IPR050418">
    <property type="entry name" value="D-iso_2-hydroxyacid_DH_PdxB"/>
</dbReference>
<feature type="domain" description="D-isomer specific 2-hydroxyacid dehydrogenase NAD-binding" evidence="6">
    <location>
        <begin position="107"/>
        <end position="286"/>
    </location>
</feature>
<evidence type="ECO:0000256" key="3">
    <source>
        <dbReference type="ARBA" id="ARBA00023027"/>
    </source>
</evidence>
<dbReference type="InterPro" id="IPR006140">
    <property type="entry name" value="D-isomer_DH_NAD-bd"/>
</dbReference>
<dbReference type="STRING" id="1075417.SAMN05421823_104260"/>
<dbReference type="Pfam" id="PF02826">
    <property type="entry name" value="2-Hacid_dh_C"/>
    <property type="match status" value="1"/>
</dbReference>
<dbReference type="AlphaFoldDB" id="A0A1G9GYJ5"/>
<reference evidence="7 8" key="1">
    <citation type="submission" date="2016-10" db="EMBL/GenBank/DDBJ databases">
        <authorList>
            <person name="de Groot N.N."/>
        </authorList>
    </citation>
    <scope>NUCLEOTIDE SEQUENCE [LARGE SCALE GENOMIC DNA]</scope>
    <source>
        <strain evidence="7 8">DSM 25186</strain>
    </source>
</reference>
<dbReference type="EMBL" id="FNFO01000004">
    <property type="protein sequence ID" value="SDL05780.1"/>
    <property type="molecule type" value="Genomic_DNA"/>
</dbReference>
<dbReference type="InterPro" id="IPR036291">
    <property type="entry name" value="NAD(P)-bd_dom_sf"/>
</dbReference>
<evidence type="ECO:0000256" key="4">
    <source>
        <dbReference type="RuleBase" id="RU003719"/>
    </source>
</evidence>
<keyword evidence="8" id="KW-1185">Reference proteome</keyword>
<evidence type="ECO:0000259" key="5">
    <source>
        <dbReference type="Pfam" id="PF00389"/>
    </source>
</evidence>
<dbReference type="InterPro" id="IPR029752">
    <property type="entry name" value="D-isomer_DH_CS1"/>
</dbReference>
<dbReference type="SUPFAM" id="SSF52283">
    <property type="entry name" value="Formate/glycerate dehydrogenase catalytic domain-like"/>
    <property type="match status" value="1"/>
</dbReference>
<dbReference type="RefSeq" id="WP_089682217.1">
    <property type="nucleotide sequence ID" value="NZ_FNFO01000004.1"/>
</dbReference>
<name>A0A1G9GYJ5_9BACT</name>
<dbReference type="Pfam" id="PF00389">
    <property type="entry name" value="2-Hacid_dh"/>
    <property type="match status" value="1"/>
</dbReference>